<dbReference type="GO" id="GO:0005737">
    <property type="term" value="C:cytoplasm"/>
    <property type="evidence" value="ECO:0007669"/>
    <property type="project" value="TreeGrafter"/>
</dbReference>
<keyword evidence="4 19" id="KW-0597">Phosphoprotein</keyword>
<dbReference type="PROSITE" id="PS00107">
    <property type="entry name" value="PROTEIN_KINASE_ATP"/>
    <property type="match status" value="1"/>
</dbReference>
<feature type="domain" description="Histidine kinase" evidence="25">
    <location>
        <begin position="2263"/>
        <end position="2548"/>
    </location>
</feature>
<comment type="catalytic activity">
    <reaction evidence="17">
        <text>L-threonyl-[protein] + ATP = O-phospho-L-threonyl-[protein] + ADP + H(+)</text>
        <dbReference type="Rhea" id="RHEA:46608"/>
        <dbReference type="Rhea" id="RHEA-COMP:11060"/>
        <dbReference type="Rhea" id="RHEA-COMP:11605"/>
        <dbReference type="ChEBI" id="CHEBI:15378"/>
        <dbReference type="ChEBI" id="CHEBI:30013"/>
        <dbReference type="ChEBI" id="CHEBI:30616"/>
        <dbReference type="ChEBI" id="CHEBI:61977"/>
        <dbReference type="ChEBI" id="CHEBI:456216"/>
        <dbReference type="EC" id="2.7.11.1"/>
    </reaction>
</comment>
<dbReference type="Gene3D" id="3.30.565.10">
    <property type="entry name" value="Histidine kinase-like ATPase, C-terminal domain"/>
    <property type="match status" value="1"/>
</dbReference>
<dbReference type="InterPro" id="IPR008271">
    <property type="entry name" value="Ser/Thr_kinase_AS"/>
</dbReference>
<keyword evidence="15 23" id="KW-0472">Membrane</keyword>
<dbReference type="GO" id="GO:0050684">
    <property type="term" value="P:regulation of mRNA processing"/>
    <property type="evidence" value="ECO:0007669"/>
    <property type="project" value="TreeGrafter"/>
</dbReference>
<dbReference type="CDD" id="cd06225">
    <property type="entry name" value="HAMP"/>
    <property type="match status" value="1"/>
</dbReference>
<feature type="coiled-coil region" evidence="21">
    <location>
        <begin position="2222"/>
        <end position="2249"/>
    </location>
</feature>
<dbReference type="SUPFAM" id="SSF48264">
    <property type="entry name" value="Cytochrome P450"/>
    <property type="match status" value="1"/>
</dbReference>
<feature type="transmembrane region" description="Helical" evidence="23">
    <location>
        <begin position="1033"/>
        <end position="1051"/>
    </location>
</feature>
<feature type="transmembrane region" description="Helical" evidence="23">
    <location>
        <begin position="2089"/>
        <end position="2114"/>
    </location>
</feature>
<evidence type="ECO:0000256" key="15">
    <source>
        <dbReference type="ARBA" id="ARBA00023136"/>
    </source>
</evidence>
<dbReference type="SMART" id="SM00388">
    <property type="entry name" value="HisKA"/>
    <property type="match status" value="1"/>
</dbReference>
<dbReference type="Gene3D" id="3.30.200.20">
    <property type="entry name" value="Phosphorylase Kinase, domain 1"/>
    <property type="match status" value="1"/>
</dbReference>
<keyword evidence="7" id="KW-0479">Metal-binding</keyword>
<accession>A0A2G7FQX2</accession>
<dbReference type="InterPro" id="IPR056120">
    <property type="entry name" value="DUF7703"/>
</dbReference>
<feature type="compositionally biased region" description="Polar residues" evidence="22">
    <location>
        <begin position="272"/>
        <end position="286"/>
    </location>
</feature>
<dbReference type="Gene3D" id="1.10.510.10">
    <property type="entry name" value="Transferase(Phosphotransferase) domain 1"/>
    <property type="match status" value="1"/>
</dbReference>
<dbReference type="EMBL" id="NEXV01000467">
    <property type="protein sequence ID" value="PIG83030.1"/>
    <property type="molecule type" value="Genomic_DNA"/>
</dbReference>
<keyword evidence="6 23" id="KW-0812">Transmembrane</keyword>
<dbReference type="SUPFAM" id="SSF52172">
    <property type="entry name" value="CheY-like"/>
    <property type="match status" value="1"/>
</dbReference>
<dbReference type="GO" id="GO:0007234">
    <property type="term" value="P:osmosensory signaling via phosphorelay pathway"/>
    <property type="evidence" value="ECO:0007669"/>
    <property type="project" value="UniProtKB-ARBA"/>
</dbReference>
<dbReference type="FunFam" id="3.40.50.2300:FF:000289">
    <property type="entry name" value="Osmosensing histidine protein kinase SLN1"/>
    <property type="match status" value="1"/>
</dbReference>
<dbReference type="PROSITE" id="PS50110">
    <property type="entry name" value="RESPONSE_REGULATORY"/>
    <property type="match status" value="1"/>
</dbReference>
<keyword evidence="9" id="KW-0418">Kinase</keyword>
<evidence type="ECO:0000256" key="8">
    <source>
        <dbReference type="ARBA" id="ARBA00022741"/>
    </source>
</evidence>
<feature type="domain" description="Response regulatory" evidence="26">
    <location>
        <begin position="2641"/>
        <end position="2761"/>
    </location>
</feature>
<dbReference type="InterPro" id="IPR036890">
    <property type="entry name" value="HATPase_C_sf"/>
</dbReference>
<keyword evidence="5" id="KW-0808">Transferase</keyword>
<dbReference type="InterPro" id="IPR001789">
    <property type="entry name" value="Sig_transdc_resp-reg_receiver"/>
</dbReference>
<evidence type="ECO:0000256" key="16">
    <source>
        <dbReference type="ARBA" id="ARBA00023180"/>
    </source>
</evidence>
<comment type="subcellular location">
    <subcellularLocation>
        <location evidence="2">Membrane</location>
    </subcellularLocation>
</comment>
<dbReference type="PROSITE" id="PS50011">
    <property type="entry name" value="PROTEIN_KINASE_DOM"/>
    <property type="match status" value="1"/>
</dbReference>
<feature type="transmembrane region" description="Helical" evidence="23">
    <location>
        <begin position="892"/>
        <end position="911"/>
    </location>
</feature>
<feature type="modified residue" description="4-aspartylphosphate" evidence="19">
    <location>
        <position position="2696"/>
    </location>
</feature>
<dbReference type="PROSITE" id="PS00108">
    <property type="entry name" value="PROTEIN_KINASE_ST"/>
    <property type="match status" value="1"/>
</dbReference>
<protein>
    <submittedName>
        <fullName evidence="27">Two-component system protein B</fullName>
    </submittedName>
</protein>
<reference evidence="27 28" key="1">
    <citation type="submission" date="2017-05" db="EMBL/GenBank/DDBJ databases">
        <title>Genome sequence for an aflatoxigenic pathogen of Argentinian peanut, Aspergillus arachidicola.</title>
        <authorList>
            <person name="Moore G."/>
            <person name="Beltz S.B."/>
            <person name="Mack B.M."/>
        </authorList>
    </citation>
    <scope>NUCLEOTIDE SEQUENCE [LARGE SCALE GENOMIC DNA]</scope>
    <source>
        <strain evidence="27 28">CBS 117610</strain>
    </source>
</reference>
<keyword evidence="21" id="KW-0175">Coiled coil</keyword>
<evidence type="ECO:0000256" key="1">
    <source>
        <dbReference type="ARBA" id="ARBA00000085"/>
    </source>
</evidence>
<feature type="region of interest" description="Disordered" evidence="22">
    <location>
        <begin position="2614"/>
        <end position="2637"/>
    </location>
</feature>
<keyword evidence="12" id="KW-0560">Oxidoreductase</keyword>
<dbReference type="InterPro" id="IPR036097">
    <property type="entry name" value="HisK_dim/P_sf"/>
</dbReference>
<evidence type="ECO:0000256" key="22">
    <source>
        <dbReference type="SAM" id="MobiDB-lite"/>
    </source>
</evidence>
<evidence type="ECO:0000256" key="14">
    <source>
        <dbReference type="ARBA" id="ARBA00023012"/>
    </source>
</evidence>
<evidence type="ECO:0000256" key="18">
    <source>
        <dbReference type="ARBA" id="ARBA00048679"/>
    </source>
</evidence>
<feature type="compositionally biased region" description="Polar residues" evidence="22">
    <location>
        <begin position="50"/>
        <end position="61"/>
    </location>
</feature>
<dbReference type="PROSITE" id="PS50109">
    <property type="entry name" value="HIS_KIN"/>
    <property type="match status" value="1"/>
</dbReference>
<feature type="compositionally biased region" description="Acidic residues" evidence="22">
    <location>
        <begin position="62"/>
        <end position="74"/>
    </location>
</feature>
<evidence type="ECO:0000256" key="6">
    <source>
        <dbReference type="ARBA" id="ARBA00022692"/>
    </source>
</evidence>
<dbReference type="SMART" id="SM00220">
    <property type="entry name" value="S_TKc"/>
    <property type="match status" value="1"/>
</dbReference>
<dbReference type="Pfam" id="PF24802">
    <property type="entry name" value="DUF7703"/>
    <property type="match status" value="1"/>
</dbReference>
<dbReference type="SUPFAM" id="SSF55874">
    <property type="entry name" value="ATPase domain of HSP90 chaperone/DNA topoisomerase II/histidine kinase"/>
    <property type="match status" value="1"/>
</dbReference>
<evidence type="ECO:0000256" key="10">
    <source>
        <dbReference type="ARBA" id="ARBA00022840"/>
    </source>
</evidence>
<dbReference type="Pfam" id="PF00512">
    <property type="entry name" value="HisKA"/>
    <property type="match status" value="1"/>
</dbReference>
<dbReference type="FunFam" id="3.30.200.20:FF:000076">
    <property type="entry name" value="CMGC/SRPK protein kinase"/>
    <property type="match status" value="1"/>
</dbReference>
<keyword evidence="11 23" id="KW-1133">Transmembrane helix</keyword>
<evidence type="ECO:0000256" key="2">
    <source>
        <dbReference type="ARBA" id="ARBA00004370"/>
    </source>
</evidence>
<evidence type="ECO:0000256" key="19">
    <source>
        <dbReference type="PROSITE-ProRule" id="PRU00169"/>
    </source>
</evidence>
<dbReference type="Gene3D" id="1.10.287.130">
    <property type="match status" value="1"/>
</dbReference>
<dbReference type="STRING" id="656916.A0A2G7FQX2"/>
<dbReference type="CDD" id="cd11062">
    <property type="entry name" value="CYP58-like"/>
    <property type="match status" value="1"/>
</dbReference>
<dbReference type="SUPFAM" id="SSF47384">
    <property type="entry name" value="Homodimeric domain of signal transducing histidine kinase"/>
    <property type="match status" value="1"/>
</dbReference>
<dbReference type="GO" id="GO:0005506">
    <property type="term" value="F:iron ion binding"/>
    <property type="evidence" value="ECO:0007669"/>
    <property type="project" value="InterPro"/>
</dbReference>
<dbReference type="PRINTS" id="PR00344">
    <property type="entry name" value="BCTRLSENSOR"/>
</dbReference>
<gene>
    <name evidence="27" type="ORF">AARAC_004926</name>
</gene>
<keyword evidence="10 20" id="KW-0067">ATP-binding</keyword>
<evidence type="ECO:0000259" key="25">
    <source>
        <dbReference type="PROSITE" id="PS50109"/>
    </source>
</evidence>
<dbReference type="CDD" id="cd16922">
    <property type="entry name" value="HATPase_EvgS-ArcB-TorS-like"/>
    <property type="match status" value="1"/>
</dbReference>
<evidence type="ECO:0000256" key="3">
    <source>
        <dbReference type="ARBA" id="ARBA00022527"/>
    </source>
</evidence>
<dbReference type="Pfam" id="PF02518">
    <property type="entry name" value="HATPase_c"/>
    <property type="match status" value="1"/>
</dbReference>
<dbReference type="GO" id="GO:0004674">
    <property type="term" value="F:protein serine/threonine kinase activity"/>
    <property type="evidence" value="ECO:0007669"/>
    <property type="project" value="UniProtKB-KW"/>
</dbReference>
<dbReference type="InterPro" id="IPR011006">
    <property type="entry name" value="CheY-like_superfamily"/>
</dbReference>
<dbReference type="InterPro" id="IPR001128">
    <property type="entry name" value="Cyt_P450"/>
</dbReference>
<keyword evidence="28" id="KW-1185">Reference proteome</keyword>
<feature type="region of interest" description="Disordered" evidence="22">
    <location>
        <begin position="251"/>
        <end position="315"/>
    </location>
</feature>
<evidence type="ECO:0000256" key="17">
    <source>
        <dbReference type="ARBA" id="ARBA00047899"/>
    </source>
</evidence>
<dbReference type="GO" id="GO:0005634">
    <property type="term" value="C:nucleus"/>
    <property type="evidence" value="ECO:0007669"/>
    <property type="project" value="TreeGrafter"/>
</dbReference>
<dbReference type="InterPro" id="IPR011009">
    <property type="entry name" value="Kinase-like_dom_sf"/>
</dbReference>
<comment type="caution">
    <text evidence="27">The sequence shown here is derived from an EMBL/GenBank/DDBJ whole genome shotgun (WGS) entry which is preliminary data.</text>
</comment>
<dbReference type="InterPro" id="IPR000719">
    <property type="entry name" value="Prot_kinase_dom"/>
</dbReference>
<dbReference type="GO" id="GO:0016705">
    <property type="term" value="F:oxidoreductase activity, acting on paired donors, with incorporation or reduction of molecular oxygen"/>
    <property type="evidence" value="ECO:0007669"/>
    <property type="project" value="InterPro"/>
</dbReference>
<dbReference type="SUPFAM" id="SSF56112">
    <property type="entry name" value="Protein kinase-like (PK-like)"/>
    <property type="match status" value="2"/>
</dbReference>
<feature type="transmembrane region" description="Helical" evidence="23">
    <location>
        <begin position="1072"/>
        <end position="1097"/>
    </location>
</feature>
<dbReference type="SMART" id="SM00387">
    <property type="entry name" value="HATPase_c"/>
    <property type="match status" value="1"/>
</dbReference>
<feature type="compositionally biased region" description="Polar residues" evidence="22">
    <location>
        <begin position="1971"/>
        <end position="1983"/>
    </location>
</feature>
<keyword evidence="16" id="KW-0325">Glycoprotein</keyword>
<dbReference type="InterPro" id="IPR004358">
    <property type="entry name" value="Sig_transdc_His_kin-like_C"/>
</dbReference>
<feature type="transmembrane region" description="Helical" evidence="23">
    <location>
        <begin position="953"/>
        <end position="977"/>
    </location>
</feature>
<keyword evidence="14" id="KW-0902">Two-component regulatory system</keyword>
<dbReference type="Proteomes" id="UP000231358">
    <property type="component" value="Unassembled WGS sequence"/>
</dbReference>
<feature type="compositionally biased region" description="Basic and acidic residues" evidence="22">
    <location>
        <begin position="251"/>
        <end position="263"/>
    </location>
</feature>
<dbReference type="PANTHER" id="PTHR47634:SF9">
    <property type="entry name" value="PROTEIN KINASE DOMAIN-CONTAINING PROTEIN-RELATED"/>
    <property type="match status" value="1"/>
</dbReference>
<evidence type="ECO:0000256" key="11">
    <source>
        <dbReference type="ARBA" id="ARBA00022989"/>
    </source>
</evidence>
<proteinExistence type="predicted"/>
<dbReference type="Pfam" id="PF00067">
    <property type="entry name" value="p450"/>
    <property type="match status" value="1"/>
</dbReference>
<dbReference type="CDD" id="cd14136">
    <property type="entry name" value="STKc_SRPK"/>
    <property type="match status" value="1"/>
</dbReference>
<feature type="transmembrane region" description="Helical" evidence="23">
    <location>
        <begin position="923"/>
        <end position="941"/>
    </location>
</feature>
<dbReference type="GO" id="GO:0000155">
    <property type="term" value="F:phosphorelay sensor kinase activity"/>
    <property type="evidence" value="ECO:0007669"/>
    <property type="project" value="InterPro"/>
</dbReference>
<dbReference type="InterPro" id="IPR036396">
    <property type="entry name" value="Cyt_P450_sf"/>
</dbReference>
<dbReference type="GO" id="GO:0004497">
    <property type="term" value="F:monooxygenase activity"/>
    <property type="evidence" value="ECO:0007669"/>
    <property type="project" value="InterPro"/>
</dbReference>
<dbReference type="GO" id="GO:0005524">
    <property type="term" value="F:ATP binding"/>
    <property type="evidence" value="ECO:0007669"/>
    <property type="project" value="UniProtKB-UniRule"/>
</dbReference>
<comment type="catalytic activity">
    <reaction evidence="1">
        <text>ATP + protein L-histidine = ADP + protein N-phospho-L-histidine.</text>
        <dbReference type="EC" id="2.7.13.3"/>
    </reaction>
</comment>
<dbReference type="SMART" id="SM00448">
    <property type="entry name" value="REC"/>
    <property type="match status" value="1"/>
</dbReference>
<dbReference type="FunFam" id="1.10.510.10:FF:000409">
    <property type="entry name" value="CMGC/SRPK protein kinase"/>
    <property type="match status" value="1"/>
</dbReference>
<dbReference type="Pfam" id="PF00069">
    <property type="entry name" value="Pkinase"/>
    <property type="match status" value="2"/>
</dbReference>
<evidence type="ECO:0000256" key="4">
    <source>
        <dbReference type="ARBA" id="ARBA00022553"/>
    </source>
</evidence>
<evidence type="ECO:0000256" key="9">
    <source>
        <dbReference type="ARBA" id="ARBA00022777"/>
    </source>
</evidence>
<keyword evidence="8 20" id="KW-0547">Nucleotide-binding</keyword>
<dbReference type="Gene3D" id="1.10.630.10">
    <property type="entry name" value="Cytochrome P450"/>
    <property type="match status" value="1"/>
</dbReference>
<dbReference type="GO" id="GO:0000245">
    <property type="term" value="P:spliceosomal complex assembly"/>
    <property type="evidence" value="ECO:0007669"/>
    <property type="project" value="TreeGrafter"/>
</dbReference>
<keyword evidence="3" id="KW-0723">Serine/threonine-protein kinase</keyword>
<dbReference type="GO" id="GO:0005886">
    <property type="term" value="C:plasma membrane"/>
    <property type="evidence" value="ECO:0007669"/>
    <property type="project" value="UniProtKB-ARBA"/>
</dbReference>
<dbReference type="GO" id="GO:0020037">
    <property type="term" value="F:heme binding"/>
    <property type="evidence" value="ECO:0007669"/>
    <property type="project" value="InterPro"/>
</dbReference>
<evidence type="ECO:0000256" key="7">
    <source>
        <dbReference type="ARBA" id="ARBA00022723"/>
    </source>
</evidence>
<dbReference type="InterPro" id="IPR003661">
    <property type="entry name" value="HisK_dim/P_dom"/>
</dbReference>
<dbReference type="InterPro" id="IPR005467">
    <property type="entry name" value="His_kinase_dom"/>
</dbReference>
<feature type="transmembrane region" description="Helical" evidence="23">
    <location>
        <begin position="989"/>
        <end position="1013"/>
    </location>
</feature>
<evidence type="ECO:0000256" key="5">
    <source>
        <dbReference type="ARBA" id="ARBA00022679"/>
    </source>
</evidence>
<dbReference type="Gene3D" id="3.40.50.2300">
    <property type="match status" value="1"/>
</dbReference>
<evidence type="ECO:0000256" key="21">
    <source>
        <dbReference type="SAM" id="Coils"/>
    </source>
</evidence>
<evidence type="ECO:0000256" key="13">
    <source>
        <dbReference type="ARBA" id="ARBA00023004"/>
    </source>
</evidence>
<comment type="catalytic activity">
    <reaction evidence="18">
        <text>L-seryl-[protein] + ATP = O-phospho-L-seryl-[protein] + ADP + H(+)</text>
        <dbReference type="Rhea" id="RHEA:17989"/>
        <dbReference type="Rhea" id="RHEA-COMP:9863"/>
        <dbReference type="Rhea" id="RHEA-COMP:11604"/>
        <dbReference type="ChEBI" id="CHEBI:15378"/>
        <dbReference type="ChEBI" id="CHEBI:29999"/>
        <dbReference type="ChEBI" id="CHEBI:30616"/>
        <dbReference type="ChEBI" id="CHEBI:83421"/>
        <dbReference type="ChEBI" id="CHEBI:456216"/>
        <dbReference type="EC" id="2.7.11.1"/>
    </reaction>
</comment>
<dbReference type="InterPro" id="IPR017972">
    <property type="entry name" value="Cyt_P450_CS"/>
</dbReference>
<evidence type="ECO:0000259" key="26">
    <source>
        <dbReference type="PROSITE" id="PS50110"/>
    </source>
</evidence>
<dbReference type="PANTHER" id="PTHR47634">
    <property type="entry name" value="PROTEIN KINASE DOMAIN-CONTAINING PROTEIN-RELATED"/>
    <property type="match status" value="1"/>
</dbReference>
<evidence type="ECO:0000259" key="24">
    <source>
        <dbReference type="PROSITE" id="PS50011"/>
    </source>
</evidence>
<dbReference type="InterPro" id="IPR051334">
    <property type="entry name" value="SRPK"/>
</dbReference>
<evidence type="ECO:0000313" key="28">
    <source>
        <dbReference type="Proteomes" id="UP000231358"/>
    </source>
</evidence>
<dbReference type="Pfam" id="PF00072">
    <property type="entry name" value="Response_reg"/>
    <property type="match status" value="1"/>
</dbReference>
<evidence type="ECO:0000256" key="20">
    <source>
        <dbReference type="PROSITE-ProRule" id="PRU10141"/>
    </source>
</evidence>
<dbReference type="InterPro" id="IPR017441">
    <property type="entry name" value="Protein_kinase_ATP_BS"/>
</dbReference>
<feature type="compositionally biased region" description="Polar residues" evidence="22">
    <location>
        <begin position="2626"/>
        <end position="2635"/>
    </location>
</feature>
<feature type="region of interest" description="Disordered" evidence="22">
    <location>
        <begin position="45"/>
        <end position="75"/>
    </location>
</feature>
<evidence type="ECO:0000256" key="23">
    <source>
        <dbReference type="SAM" id="Phobius"/>
    </source>
</evidence>
<dbReference type="CDD" id="cd00082">
    <property type="entry name" value="HisKA"/>
    <property type="match status" value="1"/>
</dbReference>
<feature type="binding site" evidence="20">
    <location>
        <position position="124"/>
    </location>
    <ligand>
        <name>ATP</name>
        <dbReference type="ChEBI" id="CHEBI:30616"/>
    </ligand>
</feature>
<dbReference type="FunFam" id="1.10.287.130:FF:000004">
    <property type="entry name" value="Ethylene receptor 1"/>
    <property type="match status" value="1"/>
</dbReference>
<name>A0A2G7FQX2_9EURO</name>
<feature type="transmembrane region" description="Helical" evidence="23">
    <location>
        <begin position="1711"/>
        <end position="1735"/>
    </location>
</feature>
<feature type="domain" description="Protein kinase" evidence="24">
    <location>
        <begin position="95"/>
        <end position="527"/>
    </location>
</feature>
<keyword evidence="13" id="KW-0408">Iron</keyword>
<dbReference type="PROSITE" id="PS00086">
    <property type="entry name" value="CYTOCHROME_P450"/>
    <property type="match status" value="1"/>
</dbReference>
<dbReference type="InterPro" id="IPR003594">
    <property type="entry name" value="HATPase_dom"/>
</dbReference>
<organism evidence="27 28">
    <name type="scientific">Aspergillus arachidicola</name>
    <dbReference type="NCBI Taxonomy" id="656916"/>
    <lineage>
        <taxon>Eukaryota</taxon>
        <taxon>Fungi</taxon>
        <taxon>Dikarya</taxon>
        <taxon>Ascomycota</taxon>
        <taxon>Pezizomycotina</taxon>
        <taxon>Eurotiomycetes</taxon>
        <taxon>Eurotiomycetidae</taxon>
        <taxon>Eurotiales</taxon>
        <taxon>Aspergillaceae</taxon>
        <taxon>Aspergillus</taxon>
        <taxon>Aspergillus subgen. Circumdati</taxon>
    </lineage>
</organism>
<sequence length="2772" mass="309244">MMDGVDITKAVLNKGKQMASVAASAANATACDSVLLIDRFPSGRAPSLAVPQSRSPSTSSVDEIETTAEEEDSEDYCKGGYHPVTVGETYNNGRYVVVRKLGWGHFSTVWLSRDTTTGKHVALKVVRSAAHYTETAIDEIKLLNRIVQAKPSHPGRKHVVSLLDSFEHKGPNGVHVCMVFEVLGENLLGLIKRWNHRGIPMPLVKQITKQVLLGLDYLHRECGIIHTDLKPENVLIEVGDVEQIVKTYVKEEQKKDHKEDNRNGRRRRRTLITGSQPLPSPLNTTFDFKHSSHHSQSSLSQMINEESETAPSEKASMKEMLGIKEDDEKQKQREKTADLLEREVSGISLNKSSEEAKDELECDIISVKIADLGNACWVGHHFTNDIQTRQYRSPEVILGSKWGASTDVWSMACMVFELITGDYLFDPQSGTKYGKDDDHIAQIIELLGPFPKSLCLSGKWSQEIFNRKGELRNIHRLRHWALPDVLREKYHFSAEESMRISEFLLPMLEIPPERRANAGGMASHAWMKDTAGMDAVDLGVPPGSRGEGIEGWASERASRLNGGRKCEIEHPPAWGRGSFMGYANYHARIQFSDDGSVWLLRVPRITSSIPQSLSEYLIPSEYATLKFLETTGVPALRAFHYGLASDENNNVSVSYILMEQMGGRPWNMRGPHGKRLADDKDKERVWNSLADILIEIQRHPFSKAGSFLPGPVPSEPIVFAVASDRFLVLSPSGPFGTASDYYSSFVEQNMVLIADGQLFTFSPVNAYLVFSFLKSQIQALAVNLNHDSSAATEQFYIKHGVDKGDHLMVDDELNITGIIDWQMPSVVPASEAFRLSLVTAEMGDIYNGESSLTIHDHALSRSLNEKGAADLADIMSRDERLRIFFFGLDVDIPWHEALLLIWGIWAAFGVDKNIDWKAWKYKGIYFWSLLISTAGILPYSIGFFMKFFDLTSAIWVSLTLVTIGWWTMVTGQSFVLYSRLHLVVQNTSVLKFVCCMIIANVFLLHVPTTVLTYAANYEQSYKFLRAYNIMERVQVAGFCAQELIISGIYIWETTRMLKLNPNRDNRNIILQLFMMNLVCILMDIALIAVECANYYIYQTTLKATVYSIKLKIEYGVLNKLIYIAKQSAGRPAEDPYIELSRLSPIANSDATRTTTQSKLRRSSIEDISFRLRSLAVETSFILLALWTAVEAVRRLFFHSLSHIPGPRLAALTWWYEFYYDAVQPGQYVFKIQELHKQYGPIIRVTPDEIHINDVGYLDTVYAPSMTRLDKYDYQLRTLRVPGGVGTTADYYLHKIRREALAPFFNKRNVLSLEGMITEKVDQLCGLIAKHAATETPVNLSDAFYGFSNDVVNNFLFAHQTDVLADEQEAARLRHNSHGLLKGINMNKHFPWIPDILEALPQFLTRPVMPPGLIDMLELFDRVRAELTTIITRKASNTFREKKSINPGAKESVYESVLDNPNLPTSEKALLRLEQEGALLTLAGTESPAQTLNIIFYHILVNPFLLTKLRKELDTLPTPSTWTQLEQLPYLSAIIEEGNRLSFGVTARTARIQHMPITYTPSAYVTTPGPTHRSYILPPGTPVSITTLSAHTAESVFPDPYVFRPERWLGDEGRERRKFQLAFSRGGRKCLGIELARAELYLVTAALVRKFDLVLWETDERDVSFEHDYHVAMPRDGSKGVRVVARQDTRRYQIPPWTDHCWHCRARMRIPIAVQLGLLVLLTALVGIVILAVATWTTTYSFVVDVESQGLELVATIKASQIASSLELLEVTCRTIATRLLVQSALRRYYAGNTSEANWATSITDVQSALGSRGYLSTYQAILYSKNGQGGRERLLNVTSDAVPEITLPYTYPNGSSVKLGDEGLGYPSILYPNLTYTQSSDRGNATTVNAFSDYTLGLASALLLGPIAINSSFSLLSLTLPIVNNTSNTDILGFMTVVASAANVQSVVSSRDGLGNTGQVLLLGPSRPENRFSTESATATSSPDRPALADAEVHYIFEPTPLPSQDSRHRGVSAGTSFELSKYPMALKLMTESEENENRSVSKLSTKNEQGYNVAVGAVRPKTSLVEWILLVEETHSEAFSPVVRLRKIILACVFGTAGFIILVVPLVAHWAVAPIRRMREAARKSIEPEVPPTPSAGYIEHVTDGHGDTVQTIEEHMDEKGAPASWVKRLRRPLERFNSSHSFGDRRDPRSSFHIPSRVKERRSCVTDELTELTSTFNEMSDELTIQYNRLEERVVERTKELQKAKLAAEAANESKTLFIANISHELKTPLNGILGMCAVCMGEEDLDRIKKSLQVVYKSGDLLLHLLNDLLTFSRNQIEQAIHLEEKEFRLSDIRSQLSIIFQNQVHEKNINFSVNYVGIGNSQPRGTMCQERGVDQAHPAVGPPQTGRLKDMVLWGDQHRILQVLINLVGNSLKFTPENGKVEVRIRCVEEVPDAESSVTLVQGSQLSSQAHSQLEKQTPVPSDLRTLIFQFEVEDNGPGIPANMQSRVFDPFVQGDLGLNRKYGGTGLGLSICAQLSRLMGGIILLDSEEGNGALFTLKIPLKFVKEAAASTRNSSVAGSRTPSVVSLSLEEFSNIAQTPSNHSSVGNKESLTDVQPRLVGLSQPFFAPTVPSAPSSPPKGQESNQSSSDTGSKKIRVLMAEDNKINQEVALRMLALEEVYDVTVVKDGQEAYDTVKANMEEGKVFDLIFMDIQMPILDGLQSTRLIRKMGYSAPIVALSAFSEDSNIKDCMDSGMDMFISKPIRRPILKQVLNKFATIPEESDGSSS</sequence>
<evidence type="ECO:0000313" key="27">
    <source>
        <dbReference type="EMBL" id="PIG83030.1"/>
    </source>
</evidence>
<evidence type="ECO:0000256" key="12">
    <source>
        <dbReference type="ARBA" id="ARBA00023002"/>
    </source>
</evidence>
<dbReference type="CDD" id="cd17546">
    <property type="entry name" value="REC_hyHK_CKI1_RcsC-like"/>
    <property type="match status" value="1"/>
</dbReference>
<feature type="region of interest" description="Disordered" evidence="22">
    <location>
        <begin position="1962"/>
        <end position="1984"/>
    </location>
</feature>